<sequence length="78" mass="8962">MDWHRIPSLFVFLISYYPEMSGRVGQDQTNLLYFKMIFPKHLKTPSDKQDPNQSPARLILYISSNGGKTGKNEAYAPL</sequence>
<dbReference type="EMBL" id="ACCJ01000016">
    <property type="protein sequence ID" value="EEG57618.1"/>
    <property type="molecule type" value="Genomic_DNA"/>
</dbReference>
<gene>
    <name evidence="1" type="ORF">CLOSTASPAR_00260</name>
</gene>
<dbReference type="HOGENOM" id="CLU_2615664_0_0_9"/>
<keyword evidence="2" id="KW-1185">Reference proteome</keyword>
<comment type="caution">
    <text evidence="1">The sequence shown here is derived from an EMBL/GenBank/DDBJ whole genome shotgun (WGS) entry which is preliminary data.</text>
</comment>
<name>C0CTG1_9FIRM</name>
<dbReference type="AlphaFoldDB" id="C0CTG1"/>
<dbReference type="Proteomes" id="UP000004756">
    <property type="component" value="Unassembled WGS sequence"/>
</dbReference>
<evidence type="ECO:0000313" key="1">
    <source>
        <dbReference type="EMBL" id="EEG57618.1"/>
    </source>
</evidence>
<protein>
    <submittedName>
        <fullName evidence="1">Uncharacterized protein</fullName>
    </submittedName>
</protein>
<proteinExistence type="predicted"/>
<evidence type="ECO:0000313" key="2">
    <source>
        <dbReference type="Proteomes" id="UP000004756"/>
    </source>
</evidence>
<reference evidence="1 2" key="1">
    <citation type="submission" date="2009-02" db="EMBL/GenBank/DDBJ databases">
        <title>Draft genome sequence of Clostridium asparagiforme (DSM 15981).</title>
        <authorList>
            <person name="Sudarsanam P."/>
            <person name="Ley R."/>
            <person name="Guruge J."/>
            <person name="Turnbaugh P.J."/>
            <person name="Mahowald M."/>
            <person name="Liep D."/>
            <person name="Gordon J."/>
        </authorList>
    </citation>
    <scope>NUCLEOTIDE SEQUENCE [LARGE SCALE GENOMIC DNA]</scope>
    <source>
        <strain evidence="1 2">DSM 15981</strain>
    </source>
</reference>
<accession>C0CTG1</accession>
<organism evidence="1 2">
    <name type="scientific">[Clostridium] asparagiforme DSM 15981</name>
    <dbReference type="NCBI Taxonomy" id="518636"/>
    <lineage>
        <taxon>Bacteria</taxon>
        <taxon>Bacillati</taxon>
        <taxon>Bacillota</taxon>
        <taxon>Clostridia</taxon>
        <taxon>Lachnospirales</taxon>
        <taxon>Lachnospiraceae</taxon>
        <taxon>Enterocloster</taxon>
    </lineage>
</organism>